<keyword evidence="7" id="KW-1185">Reference proteome</keyword>
<dbReference type="EMBL" id="MPKA01000044">
    <property type="protein sequence ID" value="OLU47629.1"/>
    <property type="molecule type" value="Genomic_DNA"/>
</dbReference>
<sequence length="381" mass="44123">MKCLRCHNEDRRMFAYDHGVYYCRKCVAFGRLNVGEQDQRPTIVSKKISVEPLLRFRLTPEQKRVSRQVLDHLLNHKDVFVYAATGAGKTEITFESICSYLAQGKKVGFAISRRQVVLELWERLSSAFPTLRVVAVTQGYTDELDGDLIVCTIHQLYRYPFTFDLLILDELDAFPYAQDPLLHQLVKNACKGERLCLSATIDEQLQKEIDAKKLEVVELFKRPHGKPLIEPKIIQAPVWFQFVLLRLYLECFIRDRKQTLVFVPTRKKAIWIKRMLWGISVESIHAQDPQKDEKMKLFKEKKWDVLVSTTLLERGITIDSVQVIVFQADDPVFTQASLIQIFGRVGRKFSDPYGKGICLCQFRKKSILSCVSTIQKMNRSV</sequence>
<dbReference type="GO" id="GO:0006302">
    <property type="term" value="P:double-strand break repair"/>
    <property type="evidence" value="ECO:0007669"/>
    <property type="project" value="TreeGrafter"/>
</dbReference>
<feature type="domain" description="Helicase C-terminal" evidence="5">
    <location>
        <begin position="243"/>
        <end position="381"/>
    </location>
</feature>
<keyword evidence="6" id="KW-0347">Helicase</keyword>
<dbReference type="InterPro" id="IPR001650">
    <property type="entry name" value="Helicase_C-like"/>
</dbReference>
<dbReference type="InterPro" id="IPR014001">
    <property type="entry name" value="Helicase_ATP-bd"/>
</dbReference>
<dbReference type="SMART" id="SM00487">
    <property type="entry name" value="DEXDc"/>
    <property type="match status" value="1"/>
</dbReference>
<dbReference type="GeneID" id="78274708"/>
<keyword evidence="2" id="KW-0067">ATP-binding</keyword>
<evidence type="ECO:0000256" key="3">
    <source>
        <dbReference type="ARBA" id="ARBA00023125"/>
    </source>
</evidence>
<name>A0A1U7NPS0_9FIRM</name>
<proteinExistence type="predicted"/>
<keyword evidence="3" id="KW-0238">DNA-binding</keyword>
<dbReference type="GO" id="GO:0043138">
    <property type="term" value="F:3'-5' DNA helicase activity"/>
    <property type="evidence" value="ECO:0007669"/>
    <property type="project" value="TreeGrafter"/>
</dbReference>
<feature type="domain" description="Helicase ATP-binding" evidence="4">
    <location>
        <begin position="70"/>
        <end position="219"/>
    </location>
</feature>
<dbReference type="Pfam" id="PF00271">
    <property type="entry name" value="Helicase_C"/>
    <property type="match status" value="1"/>
</dbReference>
<evidence type="ECO:0000313" key="6">
    <source>
        <dbReference type="EMBL" id="OLU47629.1"/>
    </source>
</evidence>
<dbReference type="PANTHER" id="PTHR30580:SF1">
    <property type="entry name" value="COMF OPERON PROTEIN 1"/>
    <property type="match status" value="1"/>
</dbReference>
<organism evidence="6 7">
    <name type="scientific">Dubosiella newyorkensis</name>
    <dbReference type="NCBI Taxonomy" id="1862672"/>
    <lineage>
        <taxon>Bacteria</taxon>
        <taxon>Bacillati</taxon>
        <taxon>Bacillota</taxon>
        <taxon>Erysipelotrichia</taxon>
        <taxon>Erysipelotrichales</taxon>
        <taxon>Erysipelotrichaceae</taxon>
        <taxon>Dubosiella</taxon>
    </lineage>
</organism>
<dbReference type="PROSITE" id="PS51192">
    <property type="entry name" value="HELICASE_ATP_BIND_1"/>
    <property type="match status" value="1"/>
</dbReference>
<keyword evidence="6" id="KW-0378">Hydrolase</keyword>
<dbReference type="RefSeq" id="WP_076340601.1">
    <property type="nucleotide sequence ID" value="NZ_CAPDDE010000001.1"/>
</dbReference>
<comment type="caution">
    <text evidence="6">The sequence shown here is derived from an EMBL/GenBank/DDBJ whole genome shotgun (WGS) entry which is preliminary data.</text>
</comment>
<dbReference type="PANTHER" id="PTHR30580">
    <property type="entry name" value="PRIMOSOMAL PROTEIN N"/>
    <property type="match status" value="1"/>
</dbReference>
<dbReference type="GO" id="GO:0003677">
    <property type="term" value="F:DNA binding"/>
    <property type="evidence" value="ECO:0007669"/>
    <property type="project" value="UniProtKB-KW"/>
</dbReference>
<keyword evidence="1" id="KW-0547">Nucleotide-binding</keyword>
<dbReference type="GO" id="GO:0006310">
    <property type="term" value="P:DNA recombination"/>
    <property type="evidence" value="ECO:0007669"/>
    <property type="project" value="TreeGrafter"/>
</dbReference>
<dbReference type="SUPFAM" id="SSF52540">
    <property type="entry name" value="P-loop containing nucleoside triphosphate hydrolases"/>
    <property type="match status" value="1"/>
</dbReference>
<evidence type="ECO:0000259" key="5">
    <source>
        <dbReference type="PROSITE" id="PS51194"/>
    </source>
</evidence>
<protein>
    <submittedName>
        <fullName evidence="6">DNA/RNA helicase</fullName>
    </submittedName>
</protein>
<dbReference type="SMART" id="SM00490">
    <property type="entry name" value="HELICc"/>
    <property type="match status" value="1"/>
</dbReference>
<gene>
    <name evidence="6" type="ORF">BO225_01945</name>
</gene>
<dbReference type="Pfam" id="PF00270">
    <property type="entry name" value="DEAD"/>
    <property type="match status" value="1"/>
</dbReference>
<dbReference type="GO" id="GO:0005524">
    <property type="term" value="F:ATP binding"/>
    <property type="evidence" value="ECO:0007669"/>
    <property type="project" value="UniProtKB-KW"/>
</dbReference>
<dbReference type="CDD" id="cd18785">
    <property type="entry name" value="SF2_C"/>
    <property type="match status" value="1"/>
</dbReference>
<evidence type="ECO:0000256" key="1">
    <source>
        <dbReference type="ARBA" id="ARBA00022741"/>
    </source>
</evidence>
<dbReference type="AlphaFoldDB" id="A0A1U7NPS0"/>
<dbReference type="InterPro" id="IPR011545">
    <property type="entry name" value="DEAD/DEAH_box_helicase_dom"/>
</dbReference>
<reference evidence="6 7" key="1">
    <citation type="submission" date="2016-11" db="EMBL/GenBank/DDBJ databases">
        <title>Description of two novel members of the family Erysipelotrichaceae: Ileibacterium lipovorans gen. nov., sp. nov. and Dubosiella newyorkensis, gen. nov., sp. nov.</title>
        <authorList>
            <person name="Cox L.M."/>
            <person name="Sohn J."/>
            <person name="Tyrrell K.L."/>
            <person name="Citron D.M."/>
            <person name="Lawson P.A."/>
            <person name="Patel N.B."/>
            <person name="Iizumi T."/>
            <person name="Perez-Perez G.I."/>
            <person name="Goldstein E.J."/>
            <person name="Blaser M.J."/>
        </authorList>
    </citation>
    <scope>NUCLEOTIDE SEQUENCE [LARGE SCALE GENOMIC DNA]</scope>
    <source>
        <strain evidence="6 7">NYU-BL-A4</strain>
    </source>
</reference>
<evidence type="ECO:0000259" key="4">
    <source>
        <dbReference type="PROSITE" id="PS51192"/>
    </source>
</evidence>
<dbReference type="PROSITE" id="PS51194">
    <property type="entry name" value="HELICASE_CTER"/>
    <property type="match status" value="1"/>
</dbReference>
<dbReference type="OrthoDB" id="2077914at2"/>
<evidence type="ECO:0000313" key="7">
    <source>
        <dbReference type="Proteomes" id="UP000186705"/>
    </source>
</evidence>
<dbReference type="GO" id="GO:0006270">
    <property type="term" value="P:DNA replication initiation"/>
    <property type="evidence" value="ECO:0007669"/>
    <property type="project" value="TreeGrafter"/>
</dbReference>
<dbReference type="Proteomes" id="UP000186705">
    <property type="component" value="Unassembled WGS sequence"/>
</dbReference>
<dbReference type="STRING" id="1862672.BO225_01945"/>
<dbReference type="Gene3D" id="3.40.50.300">
    <property type="entry name" value="P-loop containing nucleotide triphosphate hydrolases"/>
    <property type="match status" value="2"/>
</dbReference>
<evidence type="ECO:0000256" key="2">
    <source>
        <dbReference type="ARBA" id="ARBA00022840"/>
    </source>
</evidence>
<accession>A0A1U7NPS0</accession>
<dbReference type="InterPro" id="IPR027417">
    <property type="entry name" value="P-loop_NTPase"/>
</dbReference>